<dbReference type="Proteomes" id="UP000765509">
    <property type="component" value="Unassembled WGS sequence"/>
</dbReference>
<keyword evidence="2" id="KW-1185">Reference proteome</keyword>
<protein>
    <submittedName>
        <fullName evidence="1">Uncharacterized protein</fullName>
    </submittedName>
</protein>
<dbReference type="EMBL" id="AVOT02046514">
    <property type="protein sequence ID" value="MBW0541825.1"/>
    <property type="molecule type" value="Genomic_DNA"/>
</dbReference>
<accession>A0A9Q3IJZ9</accession>
<sequence length="150" mass="16708">MASLVKPRKAWKWKNLVKEEEKKMEWWKGPFGKGWEGEVLDWWPIELGTTSTSSPSSSSLPSALGLVGESAILLITFTTPWLLILGMGTSELELIGLQPKGMGPQTLVHLATSLFLEPVTNTRYQYHNRSRKPPHLHLEYPEVPSGVGAS</sequence>
<comment type="caution">
    <text evidence="1">The sequence shown here is derived from an EMBL/GenBank/DDBJ whole genome shotgun (WGS) entry which is preliminary data.</text>
</comment>
<name>A0A9Q3IJZ9_9BASI</name>
<proteinExistence type="predicted"/>
<gene>
    <name evidence="1" type="ORF">O181_081540</name>
</gene>
<evidence type="ECO:0000313" key="2">
    <source>
        <dbReference type="Proteomes" id="UP000765509"/>
    </source>
</evidence>
<organism evidence="1 2">
    <name type="scientific">Austropuccinia psidii MF-1</name>
    <dbReference type="NCBI Taxonomy" id="1389203"/>
    <lineage>
        <taxon>Eukaryota</taxon>
        <taxon>Fungi</taxon>
        <taxon>Dikarya</taxon>
        <taxon>Basidiomycota</taxon>
        <taxon>Pucciniomycotina</taxon>
        <taxon>Pucciniomycetes</taxon>
        <taxon>Pucciniales</taxon>
        <taxon>Sphaerophragmiaceae</taxon>
        <taxon>Austropuccinia</taxon>
    </lineage>
</organism>
<reference evidence="1" key="1">
    <citation type="submission" date="2021-03" db="EMBL/GenBank/DDBJ databases">
        <title>Draft genome sequence of rust myrtle Austropuccinia psidii MF-1, a brazilian biotype.</title>
        <authorList>
            <person name="Quecine M.C."/>
            <person name="Pachon D.M.R."/>
            <person name="Bonatelli M.L."/>
            <person name="Correr F.H."/>
            <person name="Franceschini L.M."/>
            <person name="Leite T.F."/>
            <person name="Margarido G.R.A."/>
            <person name="Almeida C.A."/>
            <person name="Ferrarezi J.A."/>
            <person name="Labate C.A."/>
        </authorList>
    </citation>
    <scope>NUCLEOTIDE SEQUENCE</scope>
    <source>
        <strain evidence="1">MF-1</strain>
    </source>
</reference>
<evidence type="ECO:0000313" key="1">
    <source>
        <dbReference type="EMBL" id="MBW0541825.1"/>
    </source>
</evidence>
<dbReference type="AlphaFoldDB" id="A0A9Q3IJZ9"/>